<dbReference type="EC" id="3.4.-.-" evidence="4"/>
<keyword evidence="5" id="KW-1185">Reference proteome</keyword>
<proteinExistence type="predicted"/>
<dbReference type="GO" id="GO:0016787">
    <property type="term" value="F:hydrolase activity"/>
    <property type="evidence" value="ECO:0007669"/>
    <property type="project" value="UniProtKB-KW"/>
</dbReference>
<evidence type="ECO:0000256" key="1">
    <source>
        <dbReference type="ARBA" id="ARBA00022729"/>
    </source>
</evidence>
<feature type="domain" description="M23ase beta-sheet core" evidence="3">
    <location>
        <begin position="97"/>
        <end position="189"/>
    </location>
</feature>
<sequence>MVPRPSAIPVPTRGGRRHRIVTAAATSLLLTLVLNGTSPAVAVPADSPTAVPGLGATPAVHEAPGSDAPGYPWAWPVNGARRVVAPFRAPAHEYGPGHRGMDIASAPGAEVRAPADGVVAFRGTVVDRPLLTIDHGGGYVTTWEPVISSLVAGGVVTAGEVIGTVAAGGHSVRGAMHVGVRMDGAYINPRPLFGEVPRAVLLPCCE</sequence>
<dbReference type="Gene3D" id="2.70.70.10">
    <property type="entry name" value="Glucose Permease (Domain IIA)"/>
    <property type="match status" value="1"/>
</dbReference>
<dbReference type="Proteomes" id="UP001371224">
    <property type="component" value="Unassembled WGS sequence"/>
</dbReference>
<reference evidence="4 5" key="1">
    <citation type="submission" date="2024-02" db="EMBL/GenBank/DDBJ databases">
        <authorList>
            <person name="Saticioglu I.B."/>
        </authorList>
    </citation>
    <scope>NUCLEOTIDE SEQUENCE [LARGE SCALE GENOMIC DNA]</scope>
    <source>
        <strain evidence="4 5">Mu-80</strain>
    </source>
</reference>
<accession>A0ABU8LA79</accession>
<dbReference type="Pfam" id="PF01551">
    <property type="entry name" value="Peptidase_M23"/>
    <property type="match status" value="1"/>
</dbReference>
<keyword evidence="4" id="KW-0378">Hydrolase</keyword>
<feature type="signal peptide" evidence="2">
    <location>
        <begin position="1"/>
        <end position="42"/>
    </location>
</feature>
<organism evidence="4 5">
    <name type="scientific">Microbacterium bandirmense</name>
    <dbReference type="NCBI Taxonomy" id="3122050"/>
    <lineage>
        <taxon>Bacteria</taxon>
        <taxon>Bacillati</taxon>
        <taxon>Actinomycetota</taxon>
        <taxon>Actinomycetes</taxon>
        <taxon>Micrococcales</taxon>
        <taxon>Microbacteriaceae</taxon>
        <taxon>Microbacterium</taxon>
    </lineage>
</organism>
<dbReference type="SUPFAM" id="SSF51261">
    <property type="entry name" value="Duplicated hybrid motif"/>
    <property type="match status" value="1"/>
</dbReference>
<dbReference type="EMBL" id="JBBDGM010000003">
    <property type="protein sequence ID" value="MEJ1087633.1"/>
    <property type="molecule type" value="Genomic_DNA"/>
</dbReference>
<protein>
    <submittedName>
        <fullName evidence="4">M23 family metallopeptidase</fullName>
        <ecNumber evidence="4">3.4.-.-</ecNumber>
    </submittedName>
</protein>
<dbReference type="InterPro" id="IPR050570">
    <property type="entry name" value="Cell_wall_metabolism_enzyme"/>
</dbReference>
<gene>
    <name evidence="4" type="ORF">WDU99_04820</name>
</gene>
<evidence type="ECO:0000313" key="4">
    <source>
        <dbReference type="EMBL" id="MEJ1087633.1"/>
    </source>
</evidence>
<dbReference type="RefSeq" id="WP_337331303.1">
    <property type="nucleotide sequence ID" value="NZ_JBBDGM010000003.1"/>
</dbReference>
<dbReference type="InterPro" id="IPR016047">
    <property type="entry name" value="M23ase_b-sheet_dom"/>
</dbReference>
<name>A0ABU8LA79_9MICO</name>
<dbReference type="InterPro" id="IPR011055">
    <property type="entry name" value="Dup_hybrid_motif"/>
</dbReference>
<evidence type="ECO:0000313" key="5">
    <source>
        <dbReference type="Proteomes" id="UP001371224"/>
    </source>
</evidence>
<dbReference type="PANTHER" id="PTHR21666:SF289">
    <property type="entry name" value="L-ALA--D-GLU ENDOPEPTIDASE"/>
    <property type="match status" value="1"/>
</dbReference>
<dbReference type="CDD" id="cd12797">
    <property type="entry name" value="M23_peptidase"/>
    <property type="match status" value="1"/>
</dbReference>
<keyword evidence="1 2" id="KW-0732">Signal</keyword>
<comment type="caution">
    <text evidence="4">The sequence shown here is derived from an EMBL/GenBank/DDBJ whole genome shotgun (WGS) entry which is preliminary data.</text>
</comment>
<dbReference type="PANTHER" id="PTHR21666">
    <property type="entry name" value="PEPTIDASE-RELATED"/>
    <property type="match status" value="1"/>
</dbReference>
<evidence type="ECO:0000259" key="3">
    <source>
        <dbReference type="Pfam" id="PF01551"/>
    </source>
</evidence>
<evidence type="ECO:0000256" key="2">
    <source>
        <dbReference type="SAM" id="SignalP"/>
    </source>
</evidence>
<feature type="chain" id="PRO_5047535525" evidence="2">
    <location>
        <begin position="43"/>
        <end position="206"/>
    </location>
</feature>